<name>A0A4C2AF21_EUMVA</name>
<evidence type="ECO:0000313" key="2">
    <source>
        <dbReference type="EMBL" id="GBP97407.1"/>
    </source>
</evidence>
<keyword evidence="3" id="KW-1185">Reference proteome</keyword>
<organism evidence="2 3">
    <name type="scientific">Eumeta variegata</name>
    <name type="common">Bagworm moth</name>
    <name type="synonym">Eumeta japonica</name>
    <dbReference type="NCBI Taxonomy" id="151549"/>
    <lineage>
        <taxon>Eukaryota</taxon>
        <taxon>Metazoa</taxon>
        <taxon>Ecdysozoa</taxon>
        <taxon>Arthropoda</taxon>
        <taxon>Hexapoda</taxon>
        <taxon>Insecta</taxon>
        <taxon>Pterygota</taxon>
        <taxon>Neoptera</taxon>
        <taxon>Endopterygota</taxon>
        <taxon>Lepidoptera</taxon>
        <taxon>Glossata</taxon>
        <taxon>Ditrysia</taxon>
        <taxon>Tineoidea</taxon>
        <taxon>Psychidae</taxon>
        <taxon>Oiketicinae</taxon>
        <taxon>Eumeta</taxon>
    </lineage>
</organism>
<gene>
    <name evidence="2" type="ORF">EVAR_58064_1</name>
</gene>
<feature type="region of interest" description="Disordered" evidence="1">
    <location>
        <begin position="1"/>
        <end position="42"/>
    </location>
</feature>
<evidence type="ECO:0000256" key="1">
    <source>
        <dbReference type="SAM" id="MobiDB-lite"/>
    </source>
</evidence>
<dbReference type="EMBL" id="BGZK01002931">
    <property type="protein sequence ID" value="GBP97407.1"/>
    <property type="molecule type" value="Genomic_DNA"/>
</dbReference>
<feature type="compositionally biased region" description="Basic and acidic residues" evidence="1">
    <location>
        <begin position="19"/>
        <end position="33"/>
    </location>
</feature>
<reference evidence="2 3" key="1">
    <citation type="journal article" date="2019" name="Commun. Biol.">
        <title>The bagworm genome reveals a unique fibroin gene that provides high tensile strength.</title>
        <authorList>
            <person name="Kono N."/>
            <person name="Nakamura H."/>
            <person name="Ohtoshi R."/>
            <person name="Tomita M."/>
            <person name="Numata K."/>
            <person name="Arakawa K."/>
        </authorList>
    </citation>
    <scope>NUCLEOTIDE SEQUENCE [LARGE SCALE GENOMIC DNA]</scope>
</reference>
<evidence type="ECO:0000313" key="3">
    <source>
        <dbReference type="Proteomes" id="UP000299102"/>
    </source>
</evidence>
<dbReference type="Proteomes" id="UP000299102">
    <property type="component" value="Unassembled WGS sequence"/>
</dbReference>
<comment type="caution">
    <text evidence="2">The sequence shown here is derived from an EMBL/GenBank/DDBJ whole genome shotgun (WGS) entry which is preliminary data.</text>
</comment>
<proteinExistence type="predicted"/>
<sequence>MKAGPGPKAGSKLKPIFKSRPDSEARRGSRPDRQGWTYEPAGGLERDDARRILGSEVVRYVITCWSGTAITASRSYGKGGLLQ</sequence>
<dbReference type="AlphaFoldDB" id="A0A4C2AF21"/>
<accession>A0A4C2AF21</accession>
<protein>
    <submittedName>
        <fullName evidence="2">Uncharacterized protein</fullName>
    </submittedName>
</protein>